<dbReference type="GO" id="GO:0005829">
    <property type="term" value="C:cytosol"/>
    <property type="evidence" value="ECO:0007669"/>
    <property type="project" value="TreeGrafter"/>
</dbReference>
<evidence type="ECO:0000256" key="6">
    <source>
        <dbReference type="HAMAP-Rule" id="MF_00074"/>
    </source>
</evidence>
<dbReference type="KEGG" id="paro:CUV01_07450"/>
<dbReference type="OrthoDB" id="9808773at2"/>
<keyword evidence="1 6" id="KW-0963">Cytoplasm</keyword>
<evidence type="ECO:0000256" key="5">
    <source>
        <dbReference type="ARBA" id="ARBA00022691"/>
    </source>
</evidence>
<dbReference type="RefSeq" id="WP_101459912.1">
    <property type="nucleotide sequence ID" value="NZ_CP025408.1"/>
</dbReference>
<dbReference type="GO" id="GO:0070043">
    <property type="term" value="F:rRNA (guanine-N7-)-methyltransferase activity"/>
    <property type="evidence" value="ECO:0007669"/>
    <property type="project" value="UniProtKB-UniRule"/>
</dbReference>
<keyword evidence="5 6" id="KW-0949">S-adenosyl-L-methionine</keyword>
<evidence type="ECO:0000313" key="7">
    <source>
        <dbReference type="EMBL" id="AUH33242.1"/>
    </source>
</evidence>
<evidence type="ECO:0000256" key="2">
    <source>
        <dbReference type="ARBA" id="ARBA00022552"/>
    </source>
</evidence>
<keyword evidence="8" id="KW-1185">Reference proteome</keyword>
<sequence length="197" mass="21697">MRGVSRETSERLAAYQALVKKWNPRINLIARSTLDQIYDRHIRDSAQLVDMVGLNSGAWADIGSGGGFPGLVAAILRANQPISFSLIESDQRKATFLRACARELALPNVQVHAARIEALKPAAADIVSARALAPLPDLMSYVHRHMKPDGAAWLLKGESWQSEVQDAKVDWRFDFDAHPSQTHDGAAILRITNLSHV</sequence>
<comment type="similarity">
    <text evidence="6">Belongs to the methyltransferase superfamily. RNA methyltransferase RsmG family.</text>
</comment>
<evidence type="ECO:0000256" key="1">
    <source>
        <dbReference type="ARBA" id="ARBA00022490"/>
    </source>
</evidence>
<feature type="binding site" evidence="6">
    <location>
        <begin position="116"/>
        <end position="117"/>
    </location>
    <ligand>
        <name>S-adenosyl-L-methionine</name>
        <dbReference type="ChEBI" id="CHEBI:59789"/>
    </ligand>
</feature>
<protein>
    <recommendedName>
        <fullName evidence="6">Ribosomal RNA small subunit methyltransferase G</fullName>
        <ecNumber evidence="6">2.1.1.170</ecNumber>
    </recommendedName>
    <alternativeName>
        <fullName evidence="6">16S rRNA 7-methylguanosine methyltransferase</fullName>
        <shortName evidence="6">16S rRNA m7G methyltransferase</shortName>
    </alternativeName>
</protein>
<keyword evidence="2 6" id="KW-0698">rRNA processing</keyword>
<evidence type="ECO:0000313" key="8">
    <source>
        <dbReference type="Proteomes" id="UP000233742"/>
    </source>
</evidence>
<proteinExistence type="inferred from homology"/>
<comment type="function">
    <text evidence="6">Specifically methylates the N7 position of guanine in position 527 of 16S rRNA.</text>
</comment>
<dbReference type="Gene3D" id="3.40.50.150">
    <property type="entry name" value="Vaccinia Virus protein VP39"/>
    <property type="match status" value="1"/>
</dbReference>
<reference evidence="7 8" key="1">
    <citation type="submission" date="2017-12" db="EMBL/GenBank/DDBJ databases">
        <authorList>
            <person name="Hurst M.R.H."/>
        </authorList>
    </citation>
    <scope>NUCLEOTIDE SEQUENCE [LARGE SCALE GENOMIC DNA]</scope>
    <source>
        <strain evidence="7 8">BM15</strain>
    </source>
</reference>
<dbReference type="EC" id="2.1.1.170" evidence="6"/>
<keyword evidence="3 6" id="KW-0489">Methyltransferase</keyword>
<dbReference type="InterPro" id="IPR003682">
    <property type="entry name" value="rRNA_ssu_MeTfrase_G"/>
</dbReference>
<dbReference type="InterPro" id="IPR029063">
    <property type="entry name" value="SAM-dependent_MTases_sf"/>
</dbReference>
<evidence type="ECO:0000256" key="4">
    <source>
        <dbReference type="ARBA" id="ARBA00022679"/>
    </source>
</evidence>
<comment type="catalytic activity">
    <reaction evidence="6">
        <text>guanosine(527) in 16S rRNA + S-adenosyl-L-methionine = N(7)-methylguanosine(527) in 16S rRNA + S-adenosyl-L-homocysteine</text>
        <dbReference type="Rhea" id="RHEA:42732"/>
        <dbReference type="Rhea" id="RHEA-COMP:10209"/>
        <dbReference type="Rhea" id="RHEA-COMP:10210"/>
        <dbReference type="ChEBI" id="CHEBI:57856"/>
        <dbReference type="ChEBI" id="CHEBI:59789"/>
        <dbReference type="ChEBI" id="CHEBI:74269"/>
        <dbReference type="ChEBI" id="CHEBI:74480"/>
        <dbReference type="EC" id="2.1.1.170"/>
    </reaction>
</comment>
<evidence type="ECO:0000256" key="3">
    <source>
        <dbReference type="ARBA" id="ARBA00022603"/>
    </source>
</evidence>
<dbReference type="AlphaFoldDB" id="A0A2K9EYR1"/>
<dbReference type="HAMAP" id="MF_00074">
    <property type="entry name" value="16SrRNA_methyltr_G"/>
    <property type="match status" value="1"/>
</dbReference>
<comment type="caution">
    <text evidence="6">Lacks conserved residue(s) required for the propagation of feature annotation.</text>
</comment>
<feature type="binding site" evidence="6">
    <location>
        <position position="130"/>
    </location>
    <ligand>
        <name>S-adenosyl-L-methionine</name>
        <dbReference type="ChEBI" id="CHEBI:59789"/>
    </ligand>
</feature>
<name>A0A2K9EYR1_9RHOB</name>
<feature type="binding site" evidence="6">
    <location>
        <position position="63"/>
    </location>
    <ligand>
        <name>S-adenosyl-L-methionine</name>
        <dbReference type="ChEBI" id="CHEBI:59789"/>
    </ligand>
</feature>
<dbReference type="PIRSF" id="PIRSF003078">
    <property type="entry name" value="GidB"/>
    <property type="match status" value="1"/>
</dbReference>
<dbReference type="Proteomes" id="UP000233742">
    <property type="component" value="Chromosome"/>
</dbReference>
<dbReference type="SUPFAM" id="SSF53335">
    <property type="entry name" value="S-adenosyl-L-methionine-dependent methyltransferases"/>
    <property type="match status" value="1"/>
</dbReference>
<dbReference type="PANTHER" id="PTHR31760:SF0">
    <property type="entry name" value="S-ADENOSYL-L-METHIONINE-DEPENDENT METHYLTRANSFERASES SUPERFAMILY PROTEIN"/>
    <property type="match status" value="1"/>
</dbReference>
<dbReference type="EMBL" id="CP025408">
    <property type="protein sequence ID" value="AUH33242.1"/>
    <property type="molecule type" value="Genomic_DNA"/>
</dbReference>
<feature type="binding site" evidence="6">
    <location>
        <position position="68"/>
    </location>
    <ligand>
        <name>S-adenosyl-L-methionine</name>
        <dbReference type="ChEBI" id="CHEBI:59789"/>
    </ligand>
</feature>
<comment type="subcellular location">
    <subcellularLocation>
        <location evidence="6">Cytoplasm</location>
    </subcellularLocation>
</comment>
<dbReference type="NCBIfam" id="TIGR00138">
    <property type="entry name" value="rsmG_gidB"/>
    <property type="match status" value="1"/>
</dbReference>
<keyword evidence="4 6" id="KW-0808">Transferase</keyword>
<dbReference type="Pfam" id="PF02527">
    <property type="entry name" value="GidB"/>
    <property type="match status" value="1"/>
</dbReference>
<dbReference type="PANTHER" id="PTHR31760">
    <property type="entry name" value="S-ADENOSYL-L-METHIONINE-DEPENDENT METHYLTRANSFERASES SUPERFAMILY PROTEIN"/>
    <property type="match status" value="1"/>
</dbReference>
<gene>
    <name evidence="6 7" type="primary">rsmG</name>
    <name evidence="7" type="ORF">CUV01_07450</name>
</gene>
<accession>A0A2K9EYR1</accession>
<organism evidence="7 8">
    <name type="scientific">Paracoccus tegillarcae</name>
    <dbReference type="NCBI Taxonomy" id="1529068"/>
    <lineage>
        <taxon>Bacteria</taxon>
        <taxon>Pseudomonadati</taxon>
        <taxon>Pseudomonadota</taxon>
        <taxon>Alphaproteobacteria</taxon>
        <taxon>Rhodobacterales</taxon>
        <taxon>Paracoccaceae</taxon>
        <taxon>Paracoccus</taxon>
    </lineage>
</organism>